<sequence>MTEPAAALRSAGRRGVRSTAALVGVLLLATACDGGPTEATVDGVSVSVPDGWERAEQGDTDGVVGSHRWTPSTTGDVRNLQVVVGCGGTVDELVQASAQSPRGPLVVTAAQEDQTEQPVPGLDTARRLALTLGAGRDDDAETLRVIGLYGGVGDTLVLVELSQPARASDDALADEVLDSVRVDADVASAACAGQE</sequence>
<evidence type="ECO:0000313" key="2">
    <source>
        <dbReference type="Proteomes" id="UP000650511"/>
    </source>
</evidence>
<protein>
    <submittedName>
        <fullName evidence="1">Uncharacterized protein</fullName>
    </submittedName>
</protein>
<organism evidence="1 2">
    <name type="scientific">Egicoccus halophilus</name>
    <dbReference type="NCBI Taxonomy" id="1670830"/>
    <lineage>
        <taxon>Bacteria</taxon>
        <taxon>Bacillati</taxon>
        <taxon>Actinomycetota</taxon>
        <taxon>Nitriliruptoria</taxon>
        <taxon>Egicoccales</taxon>
        <taxon>Egicoccaceae</taxon>
        <taxon>Egicoccus</taxon>
    </lineage>
</organism>
<reference evidence="1" key="1">
    <citation type="journal article" date="2014" name="Int. J. Syst. Evol. Microbiol.">
        <title>Complete genome sequence of Corynebacterium casei LMG S-19264T (=DSM 44701T), isolated from a smear-ripened cheese.</title>
        <authorList>
            <consortium name="US DOE Joint Genome Institute (JGI-PGF)"/>
            <person name="Walter F."/>
            <person name="Albersmeier A."/>
            <person name="Kalinowski J."/>
            <person name="Ruckert C."/>
        </authorList>
    </citation>
    <scope>NUCLEOTIDE SEQUENCE</scope>
    <source>
        <strain evidence="1">CGMCC 1.14988</strain>
    </source>
</reference>
<dbReference type="EMBL" id="BMHA01000009">
    <property type="protein sequence ID" value="GGI07716.1"/>
    <property type="molecule type" value="Genomic_DNA"/>
</dbReference>
<proteinExistence type="predicted"/>
<reference evidence="1" key="2">
    <citation type="submission" date="2020-09" db="EMBL/GenBank/DDBJ databases">
        <authorList>
            <person name="Sun Q."/>
            <person name="Zhou Y."/>
        </authorList>
    </citation>
    <scope>NUCLEOTIDE SEQUENCE</scope>
    <source>
        <strain evidence="1">CGMCC 1.14988</strain>
    </source>
</reference>
<gene>
    <name evidence="1" type="ORF">GCM10011354_25480</name>
</gene>
<name>A0A8J3AF78_9ACTN</name>
<evidence type="ECO:0000313" key="1">
    <source>
        <dbReference type="EMBL" id="GGI07716.1"/>
    </source>
</evidence>
<keyword evidence="2" id="KW-1185">Reference proteome</keyword>
<dbReference type="RefSeq" id="WP_130651097.1">
    <property type="nucleotide sequence ID" value="NZ_BMHA01000009.1"/>
</dbReference>
<dbReference type="AlphaFoldDB" id="A0A8J3AF78"/>
<accession>A0A8J3AF78</accession>
<dbReference type="Proteomes" id="UP000650511">
    <property type="component" value="Unassembled WGS sequence"/>
</dbReference>
<comment type="caution">
    <text evidence="1">The sequence shown here is derived from an EMBL/GenBank/DDBJ whole genome shotgun (WGS) entry which is preliminary data.</text>
</comment>